<dbReference type="EMBL" id="BAFB01000170">
    <property type="protein sequence ID" value="GAB35615.1"/>
    <property type="molecule type" value="Genomic_DNA"/>
</dbReference>
<dbReference type="Proteomes" id="UP000005038">
    <property type="component" value="Unassembled WGS sequence"/>
</dbReference>
<gene>
    <name evidence="8" type="ORF">GOOTI_170_00820</name>
</gene>
<evidence type="ECO:0000256" key="3">
    <source>
        <dbReference type="ARBA" id="ARBA00022617"/>
    </source>
</evidence>
<dbReference type="RefSeq" id="WP_007239826.1">
    <property type="nucleotide sequence ID" value="NZ_BAFB01000170.1"/>
</dbReference>
<dbReference type="PRINTS" id="PR00359">
    <property type="entry name" value="BP450"/>
</dbReference>
<evidence type="ECO:0000256" key="7">
    <source>
        <dbReference type="ARBA" id="ARBA00023033"/>
    </source>
</evidence>
<evidence type="ECO:0000256" key="1">
    <source>
        <dbReference type="ARBA" id="ARBA00001971"/>
    </source>
</evidence>
<dbReference type="GO" id="GO:0036199">
    <property type="term" value="F:cholest-4-en-3-one 26-monooxygenase activity"/>
    <property type="evidence" value="ECO:0007669"/>
    <property type="project" value="TreeGrafter"/>
</dbReference>
<evidence type="ECO:0000256" key="6">
    <source>
        <dbReference type="ARBA" id="ARBA00023004"/>
    </source>
</evidence>
<dbReference type="SUPFAM" id="SSF48264">
    <property type="entry name" value="Cytochrome P450"/>
    <property type="match status" value="1"/>
</dbReference>
<organism evidence="8 9">
    <name type="scientific">Gordonia otitidis (strain DSM 44809 / CCUG 52243 / JCM 12355 / NBRC 100426 / IFM 10032)</name>
    <dbReference type="NCBI Taxonomy" id="1108044"/>
    <lineage>
        <taxon>Bacteria</taxon>
        <taxon>Bacillati</taxon>
        <taxon>Actinomycetota</taxon>
        <taxon>Actinomycetes</taxon>
        <taxon>Mycobacteriales</taxon>
        <taxon>Gordoniaceae</taxon>
        <taxon>Gordonia</taxon>
    </lineage>
</organism>
<dbReference type="STRING" id="1108044.GOOTI_170_00820"/>
<dbReference type="FunFam" id="1.10.630.10:FF:000018">
    <property type="entry name" value="Cytochrome P450 monooxygenase"/>
    <property type="match status" value="1"/>
</dbReference>
<evidence type="ECO:0000256" key="2">
    <source>
        <dbReference type="ARBA" id="ARBA00010617"/>
    </source>
</evidence>
<dbReference type="AlphaFoldDB" id="H5TQ57"/>
<comment type="cofactor">
    <cofactor evidence="1">
        <name>heme</name>
        <dbReference type="ChEBI" id="CHEBI:30413"/>
    </cofactor>
</comment>
<dbReference type="Gene3D" id="1.10.630.10">
    <property type="entry name" value="Cytochrome P450"/>
    <property type="match status" value="1"/>
</dbReference>
<keyword evidence="7" id="KW-0503">Monooxygenase</keyword>
<dbReference type="PANTHER" id="PTHR46696:SF4">
    <property type="entry name" value="BIOTIN BIOSYNTHESIS CYTOCHROME P450"/>
    <property type="match status" value="1"/>
</dbReference>
<dbReference type="InterPro" id="IPR001128">
    <property type="entry name" value="Cyt_P450"/>
</dbReference>
<keyword evidence="9" id="KW-1185">Reference proteome</keyword>
<evidence type="ECO:0000313" key="9">
    <source>
        <dbReference type="Proteomes" id="UP000005038"/>
    </source>
</evidence>
<dbReference type="PANTHER" id="PTHR46696">
    <property type="entry name" value="P450, PUTATIVE (EUROFUNG)-RELATED"/>
    <property type="match status" value="1"/>
</dbReference>
<keyword evidence="6" id="KW-0408">Iron</keyword>
<dbReference type="GO" id="GO:0006707">
    <property type="term" value="P:cholesterol catabolic process"/>
    <property type="evidence" value="ECO:0007669"/>
    <property type="project" value="TreeGrafter"/>
</dbReference>
<keyword evidence="3" id="KW-0349">Heme</keyword>
<protein>
    <submittedName>
        <fullName evidence="8">Cytochrome P450</fullName>
    </submittedName>
</protein>
<dbReference type="CDD" id="cd11033">
    <property type="entry name" value="CYP142-like"/>
    <property type="match status" value="1"/>
</dbReference>
<evidence type="ECO:0000256" key="5">
    <source>
        <dbReference type="ARBA" id="ARBA00023002"/>
    </source>
</evidence>
<reference evidence="8" key="1">
    <citation type="submission" date="2012-02" db="EMBL/GenBank/DDBJ databases">
        <title>Whole genome shotgun sequence of Gordonia otitidis NBRC 100426.</title>
        <authorList>
            <person name="Yoshida I."/>
            <person name="Hosoyama A."/>
            <person name="Tsuchikane K."/>
            <person name="Katsumata H."/>
            <person name="Yamazaki S."/>
            <person name="Fujita N."/>
        </authorList>
    </citation>
    <scope>NUCLEOTIDE SEQUENCE [LARGE SCALE GENOMIC DNA]</scope>
    <source>
        <strain evidence="8">NBRC 100426</strain>
    </source>
</reference>
<evidence type="ECO:0000313" key="8">
    <source>
        <dbReference type="EMBL" id="GAB35615.1"/>
    </source>
</evidence>
<name>H5TQ57_GORO1</name>
<comment type="caution">
    <text evidence="8">The sequence shown here is derived from an EMBL/GenBank/DDBJ whole genome shotgun (WGS) entry which is preliminary data.</text>
</comment>
<accession>H5TQ57</accession>
<keyword evidence="5" id="KW-0560">Oxidoreductase</keyword>
<dbReference type="OrthoDB" id="5241086at2"/>
<dbReference type="GO" id="GO:0008395">
    <property type="term" value="F:steroid hydroxylase activity"/>
    <property type="evidence" value="ECO:0007669"/>
    <property type="project" value="TreeGrafter"/>
</dbReference>
<dbReference type="InterPro" id="IPR002397">
    <property type="entry name" value="Cyt_P450_B"/>
</dbReference>
<comment type="similarity">
    <text evidence="2">Belongs to the cytochrome P450 family.</text>
</comment>
<dbReference type="InterPro" id="IPR036396">
    <property type="entry name" value="Cyt_P450_sf"/>
</dbReference>
<keyword evidence="4" id="KW-0479">Metal-binding</keyword>
<dbReference type="Pfam" id="PF00067">
    <property type="entry name" value="p450"/>
    <property type="match status" value="1"/>
</dbReference>
<dbReference type="GO" id="GO:0005506">
    <property type="term" value="F:iron ion binding"/>
    <property type="evidence" value="ECO:0007669"/>
    <property type="project" value="InterPro"/>
</dbReference>
<proteinExistence type="inferred from homology"/>
<sequence length="429" mass="47148">MTAISTDATCPFGKGFDFTNPDVLEAGLPITEFAHLRKTAPVWWNEQPIGTSGFTDGGYWVISRHKDVREISKNNQVCSANAKGAVIRLPDYITPDQIEFTKALLINHDPPEHTRLRKIVSRLFTPRAVGSLEENLRESARKIVEAAADKDSGNFVDDVSIHLPLQAILDLIGVPTADRPRIHELVDAIINSDDPDHTIDPAMANAELLGYAYSMAEERRRNPTDDIVTTLVEADIDGDSLSDIEFGFFFILLITAGNETTRNATSHGMNAFLSNPDQWELFKTERPRTTVDEVLRFSSPVNAFQRTAKVDTSIEGVDIAAGQRVGLFYGSANYDEDVFDEPFTFNILRDPNPHLAFGGSGAHFCIGANLARLELNLSLDAIADVLPDIEKIGELRRVRSGWLNGVKEFPVRYGAASAGLTGEGCPVAH</sequence>
<evidence type="ECO:0000256" key="4">
    <source>
        <dbReference type="ARBA" id="ARBA00022723"/>
    </source>
</evidence>
<dbReference type="GO" id="GO:0020037">
    <property type="term" value="F:heme binding"/>
    <property type="evidence" value="ECO:0007669"/>
    <property type="project" value="InterPro"/>
</dbReference>